<keyword evidence="1" id="KW-0472">Membrane</keyword>
<dbReference type="Pfam" id="PF13360">
    <property type="entry name" value="PQQ_2"/>
    <property type="match status" value="1"/>
</dbReference>
<keyword evidence="1" id="KW-1133">Transmembrane helix</keyword>
<protein>
    <recommendedName>
        <fullName evidence="2">Pyrrolo-quinoline quinone repeat domain-containing protein</fullName>
    </recommendedName>
</protein>
<evidence type="ECO:0000259" key="2">
    <source>
        <dbReference type="Pfam" id="PF13360"/>
    </source>
</evidence>
<feature type="transmembrane region" description="Helical" evidence="1">
    <location>
        <begin position="177"/>
        <end position="197"/>
    </location>
</feature>
<evidence type="ECO:0000313" key="4">
    <source>
        <dbReference type="Proteomes" id="UP001241092"/>
    </source>
</evidence>
<feature type="transmembrane region" description="Helical" evidence="1">
    <location>
        <begin position="20"/>
        <end position="42"/>
    </location>
</feature>
<evidence type="ECO:0000256" key="1">
    <source>
        <dbReference type="SAM" id="Phobius"/>
    </source>
</evidence>
<dbReference type="Gene3D" id="2.130.10.10">
    <property type="entry name" value="YVTN repeat-like/Quinoprotein amine dehydrogenase"/>
    <property type="match status" value="1"/>
</dbReference>
<name>A0AAI8XN45_MYCME</name>
<feature type="transmembrane region" description="Helical" evidence="1">
    <location>
        <begin position="100"/>
        <end position="119"/>
    </location>
</feature>
<evidence type="ECO:0000313" key="3">
    <source>
        <dbReference type="EMBL" id="BDY28540.1"/>
    </source>
</evidence>
<keyword evidence="1" id="KW-0812">Transmembrane</keyword>
<sequence length="572" mass="61752">MSWGQGAWGYAKRLGHVLSAVCAGLAAVLLVWSMGLALWSWLLAAPSPALGAWERYHYSPWGSDSLGGQTPQMIAVTVCAISAVLLMCVLVAWRLRRTELAVWALPALVAVVALGLMYLRSRGLAEFVGWLQGYPHTAQMPAALAAWRLEALAVIALIVGCPAYVRLARRSWRRRAVAGTVLGLVLGISATTLALYAGDDRRFVDASVTTAPVPELAVPPALGTKHFTVQIAAVSEHHRRWFVQPVVGGFVTLGDGRITAFDGKGNERWHYRRYGPGESQVSSVQVFDDGRTVVAGLGSHPSVLIGFDAASGRQLWWSADQALIGTYRAVSDRTVVVPRPYLLDYNVKAQTWTRFDTRTGRPMWTSPVPEPQCQYRFDAAGRSPQALLWCPDGGHDTVRFTSVNPDTGETAWETTFSPEPPFKGVSAALAGREGTVVWVYRGNEQSTSFYINAATKQAHQLASAVRPIVTVDDADDFLALVGNRLSLRGADGIEQCAFSDGPPLLHVDGKAIILKEQTVFGMSPGLQTYYPNTCAPLSSITLPSIPEALVAAPGVVLVVRTDATGTWIDGYA</sequence>
<feature type="transmembrane region" description="Helical" evidence="1">
    <location>
        <begin position="73"/>
        <end position="93"/>
    </location>
</feature>
<dbReference type="InterPro" id="IPR011047">
    <property type="entry name" value="Quinoprotein_ADH-like_sf"/>
</dbReference>
<dbReference type="SUPFAM" id="SSF50998">
    <property type="entry name" value="Quinoprotein alcohol dehydrogenase-like"/>
    <property type="match status" value="1"/>
</dbReference>
<dbReference type="InterPro" id="IPR015943">
    <property type="entry name" value="WD40/YVTN_repeat-like_dom_sf"/>
</dbReference>
<reference evidence="3" key="1">
    <citation type="submission" date="2023-03" db="EMBL/GenBank/DDBJ databases">
        <title>Draft genome sequence of a Mycolicibacterium mageritense strain H4_3_1 isolated from a hybrid biological-inorganic system reactor.</title>
        <authorList>
            <person name="Feng X."/>
            <person name="Kazama D."/>
            <person name="Sato K."/>
            <person name="Kobayashi H."/>
        </authorList>
    </citation>
    <scope>NUCLEOTIDE SEQUENCE</scope>
    <source>
        <strain evidence="3">H4_3_1</strain>
    </source>
</reference>
<dbReference type="EMBL" id="AP027452">
    <property type="protein sequence ID" value="BDY28540.1"/>
    <property type="molecule type" value="Genomic_DNA"/>
</dbReference>
<dbReference type="RefSeq" id="WP_286215071.1">
    <property type="nucleotide sequence ID" value="NZ_AP027452.1"/>
</dbReference>
<organism evidence="3 4">
    <name type="scientific">Mycolicibacterium mageritense</name>
    <name type="common">Mycobacterium mageritense</name>
    <dbReference type="NCBI Taxonomy" id="53462"/>
    <lineage>
        <taxon>Bacteria</taxon>
        <taxon>Bacillati</taxon>
        <taxon>Actinomycetota</taxon>
        <taxon>Actinomycetes</taxon>
        <taxon>Mycobacteriales</taxon>
        <taxon>Mycobacteriaceae</taxon>
        <taxon>Mycolicibacterium</taxon>
    </lineage>
</organism>
<accession>A0AAI8XN45</accession>
<feature type="transmembrane region" description="Helical" evidence="1">
    <location>
        <begin position="145"/>
        <end position="165"/>
    </location>
</feature>
<dbReference type="InterPro" id="IPR002372">
    <property type="entry name" value="PQQ_rpt_dom"/>
</dbReference>
<dbReference type="Proteomes" id="UP001241092">
    <property type="component" value="Chromosome"/>
</dbReference>
<gene>
    <name evidence="3" type="ORF">hbim_02474</name>
</gene>
<proteinExistence type="predicted"/>
<dbReference type="AlphaFoldDB" id="A0AAI8XN45"/>
<feature type="domain" description="Pyrrolo-quinoline quinone repeat" evidence="2">
    <location>
        <begin position="255"/>
        <end position="457"/>
    </location>
</feature>